<dbReference type="InterPro" id="IPR011047">
    <property type="entry name" value="Quinoprotein_ADH-like_sf"/>
</dbReference>
<accession>A0A1B1YIS4</accession>
<feature type="chain" id="PRO_5038938630" description="Pyrrolo-quinoline quinone repeat domain-containing protein" evidence="2">
    <location>
        <begin position="20"/>
        <end position="480"/>
    </location>
</feature>
<dbReference type="PROSITE" id="PS51257">
    <property type="entry name" value="PROKAR_LIPOPROTEIN"/>
    <property type="match status" value="1"/>
</dbReference>
<evidence type="ECO:0000313" key="4">
    <source>
        <dbReference type="EMBL" id="ANX00661.1"/>
    </source>
</evidence>
<gene>
    <name evidence="4" type="ORF">CSTERLE_03165</name>
</gene>
<dbReference type="EMBL" id="CP014673">
    <property type="protein sequence ID" value="ANX00661.1"/>
    <property type="molecule type" value="Genomic_DNA"/>
</dbReference>
<dbReference type="AlphaFoldDB" id="A0A1B1YIS4"/>
<evidence type="ECO:0000313" key="5">
    <source>
        <dbReference type="Proteomes" id="UP000092931"/>
    </source>
</evidence>
<dbReference type="InterPro" id="IPR002372">
    <property type="entry name" value="PQQ_rpt_dom"/>
</dbReference>
<dbReference type="InterPro" id="IPR015943">
    <property type="entry name" value="WD40/YVTN_repeat-like_dom_sf"/>
</dbReference>
<protein>
    <recommendedName>
        <fullName evidence="3">Pyrrolo-quinoline quinone repeat domain-containing protein</fullName>
    </recommendedName>
</protein>
<dbReference type="Gene3D" id="2.40.128.630">
    <property type="match status" value="1"/>
</dbReference>
<dbReference type="InterPro" id="IPR018391">
    <property type="entry name" value="PQQ_b-propeller_rpt"/>
</dbReference>
<organism evidence="4 5">
    <name type="scientific">Thermoclostridium stercorarium subsp. leptospartum DSM 9219</name>
    <dbReference type="NCBI Taxonomy" id="1346611"/>
    <lineage>
        <taxon>Bacteria</taxon>
        <taxon>Bacillati</taxon>
        <taxon>Bacillota</taxon>
        <taxon>Clostridia</taxon>
        <taxon>Eubacteriales</taxon>
        <taxon>Oscillospiraceae</taxon>
        <taxon>Thermoclostridium</taxon>
    </lineage>
</organism>
<dbReference type="SMART" id="SM00564">
    <property type="entry name" value="PQQ"/>
    <property type="match status" value="3"/>
</dbReference>
<name>A0A1B1YIS4_THEST</name>
<proteinExistence type="predicted"/>
<evidence type="ECO:0000259" key="3">
    <source>
        <dbReference type="Pfam" id="PF13360"/>
    </source>
</evidence>
<feature type="domain" description="Pyrrolo-quinoline quinone repeat" evidence="3">
    <location>
        <begin position="112"/>
        <end position="253"/>
    </location>
</feature>
<evidence type="ECO:0000256" key="1">
    <source>
        <dbReference type="SAM" id="MobiDB-lite"/>
    </source>
</evidence>
<dbReference type="RefSeq" id="WP_015358395.1">
    <property type="nucleotide sequence ID" value="NZ_CP014673.1"/>
</dbReference>
<dbReference type="SUPFAM" id="SSF50998">
    <property type="entry name" value="Quinoprotein alcohol dehydrogenase-like"/>
    <property type="match status" value="1"/>
</dbReference>
<sequence length="480" mass="54745">MRLSSVFIIIAFIMLAALSGCSNLSHDTHEPVTEENIHNAAEDDENYKDNADNNKENNNEETKSSIRSWKDMYQSKWTFCGDLDNNYPIDDTGQVLIAYGNDNQISGYHSDTYLYGLNKDTGEKIWSVYGGYYPIHYCINEPENTILIGTKPSVDDDTRLQCIEITTGKLLWEKIFSFEIRRLAITDKTVAVQPYNLNTIMVLDVTNGEVLWEKELEQNEVLISLQRQMNNIIVSQKDGLAAYEPSSGQMKWKVEGNLFPESPHPMIMLPDVIESKQYQILSKNTNTQWITFEDCFRKIDFNTGEVLDSIPTGGINLLYLLDGEFSIVKSYEKEDNGNLFTKSFSLYSNSQKNELFSKNDTLLGAVVYQNKLIYTTPEKIKCISLDTSDLLWECGYSFDPPEAYSPLIIQNRLVIVSNDKIHVFNPDSGEYLYQVDDYNLPVYPILDIPVVDHSPSVIYVSGNEIYISRNDGHLDALILK</sequence>
<evidence type="ECO:0000256" key="2">
    <source>
        <dbReference type="SAM" id="SignalP"/>
    </source>
</evidence>
<dbReference type="PANTHER" id="PTHR34512:SF30">
    <property type="entry name" value="OUTER MEMBRANE PROTEIN ASSEMBLY FACTOR BAMB"/>
    <property type="match status" value="1"/>
</dbReference>
<dbReference type="Pfam" id="PF13360">
    <property type="entry name" value="PQQ_2"/>
    <property type="match status" value="1"/>
</dbReference>
<dbReference type="Proteomes" id="UP000092931">
    <property type="component" value="Chromosome"/>
</dbReference>
<dbReference type="PANTHER" id="PTHR34512">
    <property type="entry name" value="CELL SURFACE PROTEIN"/>
    <property type="match status" value="1"/>
</dbReference>
<dbReference type="Gene3D" id="2.130.10.10">
    <property type="entry name" value="YVTN repeat-like/Quinoprotein amine dehydrogenase"/>
    <property type="match status" value="1"/>
</dbReference>
<feature type="region of interest" description="Disordered" evidence="1">
    <location>
        <begin position="38"/>
        <end position="65"/>
    </location>
</feature>
<reference evidence="4 5" key="1">
    <citation type="submission" date="2016-02" db="EMBL/GenBank/DDBJ databases">
        <title>Comparison of Clostridium stercorarium subspecies using comparative genomics and transcriptomics.</title>
        <authorList>
            <person name="Schellenberg J."/>
            <person name="Thallinger G."/>
            <person name="Levin D.B."/>
            <person name="Zhang X."/>
            <person name="Alvare G."/>
            <person name="Fristensky B."/>
            <person name="Sparling R."/>
        </authorList>
    </citation>
    <scope>NUCLEOTIDE SEQUENCE [LARGE SCALE GENOMIC DNA]</scope>
    <source>
        <strain evidence="4 5">DSM 9219</strain>
    </source>
</reference>
<keyword evidence="2" id="KW-0732">Signal</keyword>
<feature type="signal peptide" evidence="2">
    <location>
        <begin position="1"/>
        <end position="19"/>
    </location>
</feature>